<evidence type="ECO:0000313" key="4">
    <source>
        <dbReference type="EMBL" id="KAJ8952912.1"/>
    </source>
</evidence>
<dbReference type="InterPro" id="IPR002516">
    <property type="entry name" value="Glyco_trans_11"/>
</dbReference>
<keyword evidence="3" id="KW-0325">Glycoprotein</keyword>
<organism evidence="4 5">
    <name type="scientific">Aromia moschata</name>
    <dbReference type="NCBI Taxonomy" id="1265417"/>
    <lineage>
        <taxon>Eukaryota</taxon>
        <taxon>Metazoa</taxon>
        <taxon>Ecdysozoa</taxon>
        <taxon>Arthropoda</taxon>
        <taxon>Hexapoda</taxon>
        <taxon>Insecta</taxon>
        <taxon>Pterygota</taxon>
        <taxon>Neoptera</taxon>
        <taxon>Endopterygota</taxon>
        <taxon>Coleoptera</taxon>
        <taxon>Polyphaga</taxon>
        <taxon>Cucujiformia</taxon>
        <taxon>Chrysomeloidea</taxon>
        <taxon>Cerambycidae</taxon>
        <taxon>Cerambycinae</taxon>
        <taxon>Callichromatini</taxon>
        <taxon>Aromia</taxon>
    </lineage>
</organism>
<keyword evidence="5" id="KW-1185">Reference proteome</keyword>
<protein>
    <recommendedName>
        <fullName evidence="3">L-Fucosyltransferase</fullName>
        <ecNumber evidence="3">2.4.1.-</ecNumber>
    </recommendedName>
</protein>
<evidence type="ECO:0000256" key="1">
    <source>
        <dbReference type="ARBA" id="ARBA00022676"/>
    </source>
</evidence>
<keyword evidence="3" id="KW-0333">Golgi apparatus</keyword>
<comment type="caution">
    <text evidence="4">The sequence shown here is derived from an EMBL/GenBank/DDBJ whole genome shotgun (WGS) entry which is preliminary data.</text>
</comment>
<comment type="subcellular location">
    <subcellularLocation>
        <location evidence="3">Golgi apparatus</location>
        <location evidence="3">Golgi stack membrane</location>
        <topology evidence="3">Single-pass type II membrane protein</topology>
    </subcellularLocation>
</comment>
<dbReference type="PANTHER" id="PTHR11927">
    <property type="entry name" value="GALACTOSIDE 2-L-FUCOSYLTRANSFERASE"/>
    <property type="match status" value="1"/>
</dbReference>
<dbReference type="EC" id="2.4.1.-" evidence="3"/>
<dbReference type="AlphaFoldDB" id="A0AAV8YNQ3"/>
<evidence type="ECO:0000256" key="2">
    <source>
        <dbReference type="ARBA" id="ARBA00022679"/>
    </source>
</evidence>
<reference evidence="4" key="1">
    <citation type="journal article" date="2023" name="Insect Mol. Biol.">
        <title>Genome sequencing provides insights into the evolution of gene families encoding plant cell wall-degrading enzymes in longhorned beetles.</title>
        <authorList>
            <person name="Shin N.R."/>
            <person name="Okamura Y."/>
            <person name="Kirsch R."/>
            <person name="Pauchet Y."/>
        </authorList>
    </citation>
    <scope>NUCLEOTIDE SEQUENCE</scope>
    <source>
        <strain evidence="4">AMC_N1</strain>
    </source>
</reference>
<dbReference type="GO" id="GO:0008107">
    <property type="term" value="F:galactoside 2-alpha-L-fucosyltransferase activity"/>
    <property type="evidence" value="ECO:0007669"/>
    <property type="project" value="InterPro"/>
</dbReference>
<dbReference type="Pfam" id="PF01531">
    <property type="entry name" value="Glyco_transf_11"/>
    <property type="match status" value="1"/>
</dbReference>
<sequence length="245" mass="28331">MVNTNHNLLFKAIILALCVISFVHVFLFPLYDINAGRAAVRTYMDFEQSLCTNNIKKRRIWRLGRCPPYGIVTIMQGGRLGNQMWEYASVWALARRTGLEPYVPRCIKIKLDQIFEQLSVPTFEEIGHCQVEINHFVKSLEAKHNKKPAEVGFYKTAMNYFEKKYQNVVFIVVSDDPAWCLRKFGYKNNVYVTSKHHKNSPALDLAILASCNHSIYDYGTFGEWGPFWPEETPFTTISLIIHLVD</sequence>
<dbReference type="EMBL" id="JAPWTK010000063">
    <property type="protein sequence ID" value="KAJ8952912.1"/>
    <property type="molecule type" value="Genomic_DNA"/>
</dbReference>
<dbReference type="GO" id="GO:0032580">
    <property type="term" value="C:Golgi cisterna membrane"/>
    <property type="evidence" value="ECO:0007669"/>
    <property type="project" value="UniProtKB-SubCell"/>
</dbReference>
<gene>
    <name evidence="4" type="ORF">NQ318_006529</name>
</gene>
<proteinExistence type="inferred from homology"/>
<evidence type="ECO:0000313" key="5">
    <source>
        <dbReference type="Proteomes" id="UP001162162"/>
    </source>
</evidence>
<dbReference type="Proteomes" id="UP001162162">
    <property type="component" value="Unassembled WGS sequence"/>
</dbReference>
<keyword evidence="3" id="KW-0812">Transmembrane</keyword>
<name>A0AAV8YNQ3_9CUCU</name>
<comment type="similarity">
    <text evidence="3">Belongs to the glycosyltransferase 11 family.</text>
</comment>
<dbReference type="PANTHER" id="PTHR11927:SF9">
    <property type="entry name" value="L-FUCOSYLTRANSFERASE"/>
    <property type="match status" value="1"/>
</dbReference>
<keyword evidence="3" id="KW-0472">Membrane</keyword>
<feature type="transmembrane region" description="Helical" evidence="3">
    <location>
        <begin position="12"/>
        <end position="31"/>
    </location>
</feature>
<comment type="pathway">
    <text evidence="3">Protein modification; protein glycosylation.</text>
</comment>
<keyword evidence="1 3" id="KW-0328">Glycosyltransferase</keyword>
<accession>A0AAV8YNQ3</accession>
<keyword evidence="2 3" id="KW-0808">Transferase</keyword>
<keyword evidence="3" id="KW-0735">Signal-anchor</keyword>
<evidence type="ECO:0000256" key="3">
    <source>
        <dbReference type="RuleBase" id="RU363129"/>
    </source>
</evidence>
<dbReference type="GO" id="GO:0005975">
    <property type="term" value="P:carbohydrate metabolic process"/>
    <property type="evidence" value="ECO:0007669"/>
    <property type="project" value="InterPro"/>
</dbReference>
<keyword evidence="3" id="KW-1133">Transmembrane helix</keyword>